<keyword evidence="11" id="KW-0472">Membrane</keyword>
<organism evidence="12 13">
    <name type="scientific">Oopsacas minuta</name>
    <dbReference type="NCBI Taxonomy" id="111878"/>
    <lineage>
        <taxon>Eukaryota</taxon>
        <taxon>Metazoa</taxon>
        <taxon>Porifera</taxon>
        <taxon>Hexactinellida</taxon>
        <taxon>Hexasterophora</taxon>
        <taxon>Lyssacinosida</taxon>
        <taxon>Leucopsacidae</taxon>
        <taxon>Oopsacas</taxon>
    </lineage>
</organism>
<dbReference type="Pfam" id="PF21033">
    <property type="entry name" value="RMD1-3"/>
    <property type="match status" value="1"/>
</dbReference>
<evidence type="ECO:0000256" key="4">
    <source>
        <dbReference type="ARBA" id="ARBA00022737"/>
    </source>
</evidence>
<evidence type="ECO:0000313" key="13">
    <source>
        <dbReference type="Proteomes" id="UP001165289"/>
    </source>
</evidence>
<keyword evidence="3" id="KW-0963">Cytoplasm</keyword>
<dbReference type="AlphaFoldDB" id="A0AAV7JWI0"/>
<keyword evidence="13" id="KW-1185">Reference proteome</keyword>
<dbReference type="PANTHER" id="PTHR16056">
    <property type="entry name" value="REGULATOR OF MICROTUBULE DYNAMICS PROTEIN"/>
    <property type="match status" value="1"/>
</dbReference>
<keyword evidence="11" id="KW-0812">Transmembrane</keyword>
<accession>A0AAV7JWI0</accession>
<dbReference type="Proteomes" id="UP001165289">
    <property type="component" value="Unassembled WGS sequence"/>
</dbReference>
<dbReference type="GO" id="GO:0097431">
    <property type="term" value="C:mitotic spindle pole"/>
    <property type="evidence" value="ECO:0007669"/>
    <property type="project" value="TreeGrafter"/>
</dbReference>
<feature type="transmembrane region" description="Helical" evidence="11">
    <location>
        <begin position="6"/>
        <end position="25"/>
    </location>
</feature>
<keyword evidence="4" id="KW-0677">Repeat</keyword>
<proteinExistence type="predicted"/>
<feature type="region of interest" description="Disordered" evidence="10">
    <location>
        <begin position="77"/>
        <end position="110"/>
    </location>
</feature>
<protein>
    <recommendedName>
        <fullName evidence="7">Regulator of microtubule dynamics protein 1</fullName>
    </recommendedName>
    <alternativeName>
        <fullName evidence="8">Protein FAM82B</fullName>
    </alternativeName>
</protein>
<keyword evidence="11" id="KW-1133">Transmembrane helix</keyword>
<evidence type="ECO:0000256" key="7">
    <source>
        <dbReference type="ARBA" id="ARBA00039966"/>
    </source>
</evidence>
<evidence type="ECO:0000256" key="6">
    <source>
        <dbReference type="ARBA" id="ARBA00023212"/>
    </source>
</evidence>
<evidence type="ECO:0000256" key="3">
    <source>
        <dbReference type="ARBA" id="ARBA00022490"/>
    </source>
</evidence>
<evidence type="ECO:0000256" key="10">
    <source>
        <dbReference type="SAM" id="MobiDB-lite"/>
    </source>
</evidence>
<evidence type="ECO:0000256" key="1">
    <source>
        <dbReference type="ARBA" id="ARBA00004245"/>
    </source>
</evidence>
<dbReference type="EMBL" id="JAKMXF010000288">
    <property type="protein sequence ID" value="KAI6653312.1"/>
    <property type="molecule type" value="Genomic_DNA"/>
</dbReference>
<dbReference type="SUPFAM" id="SSF48452">
    <property type="entry name" value="TPR-like"/>
    <property type="match status" value="1"/>
</dbReference>
<dbReference type="InterPro" id="IPR049039">
    <property type="entry name" value="RMD1-3_a_helical_rpt"/>
</dbReference>
<dbReference type="PANTHER" id="PTHR16056:SF16">
    <property type="entry name" value="REGULATOR OF MICROTUBULE DYNAMICS PROTEIN 1"/>
    <property type="match status" value="1"/>
</dbReference>
<comment type="subunit">
    <text evidence="2">Interacts with microtubules.</text>
</comment>
<keyword evidence="5" id="KW-0802">TPR repeat</keyword>
<dbReference type="GO" id="GO:0005739">
    <property type="term" value="C:mitochondrion"/>
    <property type="evidence" value="ECO:0007669"/>
    <property type="project" value="TreeGrafter"/>
</dbReference>
<feature type="coiled-coil region" evidence="9">
    <location>
        <begin position="32"/>
        <end position="59"/>
    </location>
</feature>
<dbReference type="GO" id="GO:0008017">
    <property type="term" value="F:microtubule binding"/>
    <property type="evidence" value="ECO:0007669"/>
    <property type="project" value="TreeGrafter"/>
</dbReference>
<keyword evidence="9" id="KW-0175">Coiled coil</keyword>
<evidence type="ECO:0000256" key="9">
    <source>
        <dbReference type="SAM" id="Coils"/>
    </source>
</evidence>
<evidence type="ECO:0000256" key="2">
    <source>
        <dbReference type="ARBA" id="ARBA00011375"/>
    </source>
</evidence>
<evidence type="ECO:0000256" key="5">
    <source>
        <dbReference type="ARBA" id="ARBA00022803"/>
    </source>
</evidence>
<evidence type="ECO:0000256" key="11">
    <source>
        <dbReference type="SAM" id="Phobius"/>
    </source>
</evidence>
<dbReference type="GO" id="GO:0005876">
    <property type="term" value="C:spindle microtubule"/>
    <property type="evidence" value="ECO:0007669"/>
    <property type="project" value="TreeGrafter"/>
</dbReference>
<comment type="caution">
    <text evidence="12">The sequence shown here is derived from an EMBL/GenBank/DDBJ whole genome shotgun (WGS) entry which is preliminary data.</text>
</comment>
<keyword evidence="6" id="KW-0206">Cytoskeleton</keyword>
<dbReference type="InterPro" id="IPR011990">
    <property type="entry name" value="TPR-like_helical_dom_sf"/>
</dbReference>
<gene>
    <name evidence="12" type="ORF">LOD99_3836</name>
</gene>
<name>A0AAV7JWI0_9METZ</name>
<comment type="subcellular location">
    <subcellularLocation>
        <location evidence="1">Cytoplasm</location>
        <location evidence="1">Cytoskeleton</location>
    </subcellularLocation>
</comment>
<reference evidence="12 13" key="1">
    <citation type="journal article" date="2023" name="BMC Biol.">
        <title>The compact genome of the sponge Oopsacas minuta (Hexactinellida) is lacking key metazoan core genes.</title>
        <authorList>
            <person name="Santini S."/>
            <person name="Schenkelaars Q."/>
            <person name="Jourda C."/>
            <person name="Duchesne M."/>
            <person name="Belahbib H."/>
            <person name="Rocher C."/>
            <person name="Selva M."/>
            <person name="Riesgo A."/>
            <person name="Vervoort M."/>
            <person name="Leys S.P."/>
            <person name="Kodjabachian L."/>
            <person name="Le Bivic A."/>
            <person name="Borchiellini C."/>
            <person name="Claverie J.M."/>
            <person name="Renard E."/>
        </authorList>
    </citation>
    <scope>NUCLEOTIDE SEQUENCE [LARGE SCALE GENOMIC DNA]</scope>
    <source>
        <strain evidence="12">SPO-2</strain>
    </source>
</reference>
<dbReference type="Gene3D" id="1.25.40.10">
    <property type="entry name" value="Tetratricopeptide repeat domain"/>
    <property type="match status" value="1"/>
</dbReference>
<evidence type="ECO:0000313" key="12">
    <source>
        <dbReference type="EMBL" id="KAI6653312.1"/>
    </source>
</evidence>
<sequence>MEKWAQVALVAAGGANFVLLCYVIWKVRNANRREMELKLTQIKQSVEKISADIDTLKLELTHEQHVRRRVRTRNQVVSDRDSEFQSTYESRNGESDNFFDFSDEEPNSKPNRKSLEEILLEIDDKDLECQSNSHTCGEVIKVLVELCPRHNPPLDTSSLTSAEVAWRLARCYIHSVAHMKESGINVVQITDTVKLGISYSEAAIRLDNDSWISHKWYAICCGTLSQSESTQEKARLGAEYKNHLEIAIKLAPNEPTLYHLMGNWYFELSHLSWVMKKAATTLYGNIFSGTVEQAEEMFLQAENLKPGFWIRNQVFLAKCCLKRGDKSGAEEWTRKALGTNVSTPDDNEAKTEAMKIANENSWEILHFIQN</sequence>
<evidence type="ECO:0000256" key="8">
    <source>
        <dbReference type="ARBA" id="ARBA00041958"/>
    </source>
</evidence>